<keyword evidence="2" id="KW-1185">Reference proteome</keyword>
<sequence>MAGQRFVRLGFCFVADFCRKTGNHFCEICLVAKGIGRMRNLSGERSTVEGGTVVAFRRKERTARVGHGLDHELAPSPRVAAARRDQRSLMDTVYEAGTLPVAAGDRETKLLASRLLVYGFLTIDEIDEDGATRRLRPSEAVRAGRERPWRLSRASRGVSLSVPIPALDGFLFEMA</sequence>
<dbReference type="Proteomes" id="UP001055286">
    <property type="component" value="Unassembled WGS sequence"/>
</dbReference>
<evidence type="ECO:0000313" key="2">
    <source>
        <dbReference type="Proteomes" id="UP001055286"/>
    </source>
</evidence>
<protein>
    <submittedName>
        <fullName evidence="1">Uncharacterized protein</fullName>
    </submittedName>
</protein>
<proteinExistence type="predicted"/>
<organism evidence="1 2">
    <name type="scientific">Methylobacterium frigidaeris</name>
    <dbReference type="NCBI Taxonomy" id="2038277"/>
    <lineage>
        <taxon>Bacteria</taxon>
        <taxon>Pseudomonadati</taxon>
        <taxon>Pseudomonadota</taxon>
        <taxon>Alphaproteobacteria</taxon>
        <taxon>Hyphomicrobiales</taxon>
        <taxon>Methylobacteriaceae</taxon>
        <taxon>Methylobacterium</taxon>
    </lineage>
</organism>
<gene>
    <name evidence="1" type="ORF">MPEAHAMD_3654</name>
</gene>
<evidence type="ECO:0000313" key="1">
    <source>
        <dbReference type="EMBL" id="GJD63486.1"/>
    </source>
</evidence>
<comment type="caution">
    <text evidence="1">The sequence shown here is derived from an EMBL/GenBank/DDBJ whole genome shotgun (WGS) entry which is preliminary data.</text>
</comment>
<name>A0AA37HDH4_9HYPH</name>
<dbReference type="AlphaFoldDB" id="A0AA37HDH4"/>
<reference evidence="1" key="2">
    <citation type="submission" date="2021-08" db="EMBL/GenBank/DDBJ databases">
        <authorList>
            <person name="Tani A."/>
            <person name="Ola A."/>
            <person name="Ogura Y."/>
            <person name="Katsura K."/>
            <person name="Hayashi T."/>
        </authorList>
    </citation>
    <scope>NUCLEOTIDE SEQUENCE</scope>
    <source>
        <strain evidence="1">JCM 32048</strain>
    </source>
</reference>
<dbReference type="EMBL" id="BPQJ01000017">
    <property type="protein sequence ID" value="GJD63486.1"/>
    <property type="molecule type" value="Genomic_DNA"/>
</dbReference>
<accession>A0AA37HDH4</accession>
<reference evidence="1" key="1">
    <citation type="journal article" date="2016" name="Front. Microbiol.">
        <title>Genome Sequence of the Piezophilic, Mesophilic Sulfate-Reducing Bacterium Desulfovibrio indicus J2T.</title>
        <authorList>
            <person name="Cao J."/>
            <person name="Maignien L."/>
            <person name="Shao Z."/>
            <person name="Alain K."/>
            <person name="Jebbar M."/>
        </authorList>
    </citation>
    <scope>NUCLEOTIDE SEQUENCE</scope>
    <source>
        <strain evidence="1">JCM 32048</strain>
    </source>
</reference>